<dbReference type="PANTHER" id="PTHR33777">
    <property type="entry name" value="UPF0045 PROTEIN ECM15"/>
    <property type="match status" value="1"/>
</dbReference>
<accession>A0A179D5X7</accession>
<dbReference type="NCBIfam" id="TIGR00106">
    <property type="entry name" value="MTH1187 family thiamine-binding protein"/>
    <property type="match status" value="1"/>
</dbReference>
<dbReference type="GO" id="GO:0005829">
    <property type="term" value="C:cytosol"/>
    <property type="evidence" value="ECO:0007669"/>
    <property type="project" value="TreeGrafter"/>
</dbReference>
<dbReference type="RefSeq" id="WP_068669137.1">
    <property type="nucleotide sequence ID" value="NZ_LWLG01000002.1"/>
</dbReference>
<dbReference type="AlphaFoldDB" id="A0A179D5X7"/>
<sequence length="100" mass="11181">MALMEISVVPLGTGSTSLSKYIAEMEKYLKEKGIPYTLTDMGTIIEGEIAKLLDIAKKLHEVPFKAGVQRVYTVLKIDDRRDKEVHLGTKIKSVKEKLCS</sequence>
<evidence type="ECO:0000313" key="3">
    <source>
        <dbReference type="EMBL" id="OAQ21373.1"/>
    </source>
</evidence>
<dbReference type="SUPFAM" id="SSF89957">
    <property type="entry name" value="MTH1187/YkoF-like"/>
    <property type="match status" value="1"/>
</dbReference>
<name>A0A179D5X7_9BACT</name>
<dbReference type="Pfam" id="PF01910">
    <property type="entry name" value="Thiamine_BP"/>
    <property type="match status" value="1"/>
</dbReference>
<dbReference type="PANTHER" id="PTHR33777:SF1">
    <property type="entry name" value="UPF0045 PROTEIN ECM15"/>
    <property type="match status" value="1"/>
</dbReference>
<organism evidence="3 4">
    <name type="scientific">Thermosulfurimonas dismutans</name>
    <dbReference type="NCBI Taxonomy" id="999894"/>
    <lineage>
        <taxon>Bacteria</taxon>
        <taxon>Pseudomonadati</taxon>
        <taxon>Thermodesulfobacteriota</taxon>
        <taxon>Thermodesulfobacteria</taxon>
        <taxon>Thermodesulfobacteriales</taxon>
        <taxon>Thermodesulfobacteriaceae</taxon>
        <taxon>Thermosulfurimonas</taxon>
    </lineage>
</organism>
<comment type="caution">
    <text evidence="3">The sequence shown here is derived from an EMBL/GenBank/DDBJ whole genome shotgun (WGS) entry which is preliminary data.</text>
</comment>
<keyword evidence="4" id="KW-1185">Reference proteome</keyword>
<dbReference type="InterPro" id="IPR002767">
    <property type="entry name" value="Thiamine_BP"/>
</dbReference>
<dbReference type="PATRIC" id="fig|999894.6.peg.594"/>
<dbReference type="EMBL" id="LWLG01000002">
    <property type="protein sequence ID" value="OAQ21373.1"/>
    <property type="molecule type" value="Genomic_DNA"/>
</dbReference>
<evidence type="ECO:0000259" key="2">
    <source>
        <dbReference type="Pfam" id="PF01910"/>
    </source>
</evidence>
<dbReference type="OrthoDB" id="5886358at2"/>
<feature type="domain" description="Thiamine-binding protein" evidence="2">
    <location>
        <begin position="4"/>
        <end position="95"/>
    </location>
</feature>
<proteinExistence type="inferred from homology"/>
<dbReference type="Gene3D" id="3.30.70.930">
    <property type="match status" value="1"/>
</dbReference>
<comment type="similarity">
    <text evidence="1">Belongs to the UPF0045 family.</text>
</comment>
<dbReference type="Proteomes" id="UP000078390">
    <property type="component" value="Unassembled WGS sequence"/>
</dbReference>
<evidence type="ECO:0000256" key="1">
    <source>
        <dbReference type="ARBA" id="ARBA00010272"/>
    </source>
</evidence>
<gene>
    <name evidence="3" type="ORF">TDIS_0594</name>
</gene>
<evidence type="ECO:0000313" key="4">
    <source>
        <dbReference type="Proteomes" id="UP000078390"/>
    </source>
</evidence>
<reference evidence="3 4" key="1">
    <citation type="submission" date="2016-04" db="EMBL/GenBank/DDBJ databases">
        <title>Genome analysis of Thermosulfurimonas dismutans, the first thermophilic sulfur-disproportionating bacterium of the phylum Thermodesulfobacteria.</title>
        <authorList>
            <person name="Mardanov A.V."/>
            <person name="Beletsky A.V."/>
            <person name="Kadnikov V.V."/>
            <person name="Slobodkin A.I."/>
            <person name="Ravin N.V."/>
        </authorList>
    </citation>
    <scope>NUCLEOTIDE SEQUENCE [LARGE SCALE GENOMIC DNA]</scope>
    <source>
        <strain evidence="3 4">S95</strain>
    </source>
</reference>
<dbReference type="InterPro" id="IPR051614">
    <property type="entry name" value="UPF0045_domain"/>
</dbReference>
<dbReference type="InterPro" id="IPR029756">
    <property type="entry name" value="MTH1187/YkoF-like"/>
</dbReference>
<protein>
    <recommendedName>
        <fullName evidence="2">Thiamine-binding protein domain-containing protein</fullName>
    </recommendedName>
</protein>